<comment type="caution">
    <text evidence="2">The sequence shown here is derived from an EMBL/GenBank/DDBJ whole genome shotgun (WGS) entry which is preliminary data.</text>
</comment>
<protein>
    <submittedName>
        <fullName evidence="2">Uncharacterized protein</fullName>
    </submittedName>
</protein>
<evidence type="ECO:0000313" key="2">
    <source>
        <dbReference type="EMBL" id="KAJ1522507.1"/>
    </source>
</evidence>
<evidence type="ECO:0000256" key="1">
    <source>
        <dbReference type="SAM" id="MobiDB-lite"/>
    </source>
</evidence>
<keyword evidence="3" id="KW-1185">Reference proteome</keyword>
<evidence type="ECO:0000313" key="3">
    <source>
        <dbReference type="Proteomes" id="UP001075354"/>
    </source>
</evidence>
<dbReference type="EMBL" id="JAPTSV010000011">
    <property type="protein sequence ID" value="KAJ1522507.1"/>
    <property type="molecule type" value="Genomic_DNA"/>
</dbReference>
<feature type="region of interest" description="Disordered" evidence="1">
    <location>
        <begin position="45"/>
        <end position="116"/>
    </location>
</feature>
<organism evidence="2 3">
    <name type="scientific">Megalurothrips usitatus</name>
    <name type="common">bean blossom thrips</name>
    <dbReference type="NCBI Taxonomy" id="439358"/>
    <lineage>
        <taxon>Eukaryota</taxon>
        <taxon>Metazoa</taxon>
        <taxon>Ecdysozoa</taxon>
        <taxon>Arthropoda</taxon>
        <taxon>Hexapoda</taxon>
        <taxon>Insecta</taxon>
        <taxon>Pterygota</taxon>
        <taxon>Neoptera</taxon>
        <taxon>Paraneoptera</taxon>
        <taxon>Thysanoptera</taxon>
        <taxon>Terebrantia</taxon>
        <taxon>Thripoidea</taxon>
        <taxon>Thripidae</taxon>
        <taxon>Megalurothrips</taxon>
    </lineage>
</organism>
<proteinExistence type="predicted"/>
<sequence>MTGQDRIILGTAIKKVADTAKAKPNMSLKDIQDLCKALEASSENEETAEAVHSAQRHTLQKFGTEQPTQRYHPYARGRGHRGQTHGRPKGPSRGMSRGGHHSRGSQNGGAPARGEKPAYLCQKGNTWHTFAKCPAHGKKCLRRGEVGHYMAVCKKPTGEAVASVSVAGSSKASGETPILDVWAAELEDVEKEVREVPLAEDDAVLGKPPPEEVHDKWAETIMVKGFAQRESLFHHSTHAYLGLPAAVFCQGKPCGASQ</sequence>
<gene>
    <name evidence="2" type="ORF">ONE63_001697</name>
</gene>
<name>A0AAV7XD44_9NEOP</name>
<dbReference type="Proteomes" id="UP001075354">
    <property type="component" value="Chromosome 11"/>
</dbReference>
<accession>A0AAV7XD44</accession>
<feature type="compositionally biased region" description="Basic residues" evidence="1">
    <location>
        <begin position="73"/>
        <end position="90"/>
    </location>
</feature>
<reference evidence="2" key="1">
    <citation type="submission" date="2022-12" db="EMBL/GenBank/DDBJ databases">
        <title>Chromosome-level genome assembly of the bean flower thrips Megalurothrips usitatus.</title>
        <authorList>
            <person name="Ma L."/>
            <person name="Liu Q."/>
            <person name="Li H."/>
            <person name="Cai W."/>
        </authorList>
    </citation>
    <scope>NUCLEOTIDE SEQUENCE</scope>
    <source>
        <strain evidence="2">Cailab_2022a</strain>
    </source>
</reference>
<dbReference type="AlphaFoldDB" id="A0AAV7XD44"/>